<dbReference type="InterPro" id="IPR052433">
    <property type="entry name" value="X-Pro_dipept-like"/>
</dbReference>
<proteinExistence type="inferred from homology"/>
<dbReference type="SMART" id="SM01011">
    <property type="entry name" value="AMP_N"/>
    <property type="match status" value="1"/>
</dbReference>
<dbReference type="Gene3D" id="3.90.230.10">
    <property type="entry name" value="Creatinase/methionine aminopeptidase superfamily"/>
    <property type="match status" value="1"/>
</dbReference>
<evidence type="ECO:0000313" key="16">
    <source>
        <dbReference type="Proteomes" id="UP000886602"/>
    </source>
</evidence>
<keyword evidence="6 13" id="KW-0479">Metal-binding</keyword>
<dbReference type="GO" id="GO:0030145">
    <property type="term" value="F:manganese ion binding"/>
    <property type="evidence" value="ECO:0007669"/>
    <property type="project" value="InterPro"/>
</dbReference>
<keyword evidence="15" id="KW-0031">Aminopeptidase</keyword>
<dbReference type="EMBL" id="JADJNC010000013">
    <property type="protein sequence ID" value="MBK7423285.1"/>
    <property type="molecule type" value="Genomic_DNA"/>
</dbReference>
<dbReference type="Pfam" id="PF00557">
    <property type="entry name" value="Peptidase_M24"/>
    <property type="match status" value="1"/>
</dbReference>
<evidence type="ECO:0000259" key="14">
    <source>
        <dbReference type="SMART" id="SM01011"/>
    </source>
</evidence>
<evidence type="ECO:0000256" key="13">
    <source>
        <dbReference type="RuleBase" id="RU000590"/>
    </source>
</evidence>
<protein>
    <recommendedName>
        <fullName evidence="10">Xaa-Pro aminopeptidase</fullName>
        <ecNumber evidence="4">3.4.11.9</ecNumber>
    </recommendedName>
    <alternativeName>
        <fullName evidence="11">Aminopeptidase P II</fullName>
    </alternativeName>
    <alternativeName>
        <fullName evidence="12">X-Pro aminopeptidase</fullName>
    </alternativeName>
</protein>
<evidence type="ECO:0000256" key="7">
    <source>
        <dbReference type="ARBA" id="ARBA00022801"/>
    </source>
</evidence>
<comment type="catalytic activity">
    <reaction evidence="1">
        <text>Release of any N-terminal amino acid, including proline, that is linked to proline, even from a dipeptide or tripeptide.</text>
        <dbReference type="EC" id="3.4.11.9"/>
    </reaction>
</comment>
<evidence type="ECO:0000256" key="5">
    <source>
        <dbReference type="ARBA" id="ARBA00022670"/>
    </source>
</evidence>
<evidence type="ECO:0000256" key="8">
    <source>
        <dbReference type="ARBA" id="ARBA00023049"/>
    </source>
</evidence>
<evidence type="ECO:0000256" key="3">
    <source>
        <dbReference type="ARBA" id="ARBA00008766"/>
    </source>
</evidence>
<dbReference type="InterPro" id="IPR007865">
    <property type="entry name" value="Aminopep_P_N"/>
</dbReference>
<dbReference type="Proteomes" id="UP000886602">
    <property type="component" value="Unassembled WGS sequence"/>
</dbReference>
<dbReference type="GO" id="GO:0005829">
    <property type="term" value="C:cytosol"/>
    <property type="evidence" value="ECO:0007669"/>
    <property type="project" value="TreeGrafter"/>
</dbReference>
<evidence type="ECO:0000256" key="6">
    <source>
        <dbReference type="ARBA" id="ARBA00022723"/>
    </source>
</evidence>
<keyword evidence="7" id="KW-0378">Hydrolase</keyword>
<dbReference type="AlphaFoldDB" id="A0A9D7FDW9"/>
<comment type="similarity">
    <text evidence="3 13">Belongs to the peptidase M24B family.</text>
</comment>
<keyword evidence="8" id="KW-0482">Metalloprotease</keyword>
<organism evidence="15 16">
    <name type="scientific">Candidatus Propionivibrio dominans</name>
    <dbReference type="NCBI Taxonomy" id="2954373"/>
    <lineage>
        <taxon>Bacteria</taxon>
        <taxon>Pseudomonadati</taxon>
        <taxon>Pseudomonadota</taxon>
        <taxon>Betaproteobacteria</taxon>
        <taxon>Rhodocyclales</taxon>
        <taxon>Rhodocyclaceae</taxon>
        <taxon>Propionivibrio</taxon>
    </lineage>
</organism>
<feature type="domain" description="Aminopeptidase P N-terminal" evidence="14">
    <location>
        <begin position="1"/>
        <end position="133"/>
    </location>
</feature>
<dbReference type="PANTHER" id="PTHR43226:SF4">
    <property type="entry name" value="XAA-PRO AMINOPEPTIDASE 3"/>
    <property type="match status" value="1"/>
</dbReference>
<evidence type="ECO:0000256" key="4">
    <source>
        <dbReference type="ARBA" id="ARBA00012574"/>
    </source>
</evidence>
<reference evidence="15" key="1">
    <citation type="submission" date="2020-10" db="EMBL/GenBank/DDBJ databases">
        <title>Connecting structure to function with the recovery of over 1000 high-quality activated sludge metagenome-assembled genomes encoding full-length rRNA genes using long-read sequencing.</title>
        <authorList>
            <person name="Singleton C.M."/>
            <person name="Petriglieri F."/>
            <person name="Kristensen J.M."/>
            <person name="Kirkegaard R.H."/>
            <person name="Michaelsen T.Y."/>
            <person name="Andersen M.H."/>
            <person name="Karst S.M."/>
            <person name="Dueholm M.S."/>
            <person name="Nielsen P.H."/>
            <person name="Albertsen M."/>
        </authorList>
    </citation>
    <scope>NUCLEOTIDE SEQUENCE</scope>
    <source>
        <strain evidence="15">EsbW_18-Q3-R4-48_MAXAC.044</strain>
    </source>
</reference>
<dbReference type="Pfam" id="PF05195">
    <property type="entry name" value="AMP_N"/>
    <property type="match status" value="1"/>
</dbReference>
<evidence type="ECO:0000256" key="10">
    <source>
        <dbReference type="ARBA" id="ARBA00069363"/>
    </source>
</evidence>
<dbReference type="GO" id="GO:0070006">
    <property type="term" value="F:metalloaminopeptidase activity"/>
    <property type="evidence" value="ECO:0007669"/>
    <property type="project" value="InterPro"/>
</dbReference>
<dbReference type="PROSITE" id="PS00491">
    <property type="entry name" value="PROLINE_PEPTIDASE"/>
    <property type="match status" value="1"/>
</dbReference>
<dbReference type="EC" id="3.4.11.9" evidence="4"/>
<dbReference type="CDD" id="cd01087">
    <property type="entry name" value="Prolidase"/>
    <property type="match status" value="1"/>
</dbReference>
<gene>
    <name evidence="15" type="ORF">IPJ48_09395</name>
</gene>
<name>A0A9D7FDW9_9RHOO</name>
<evidence type="ECO:0000256" key="12">
    <source>
        <dbReference type="ARBA" id="ARBA00081411"/>
    </source>
</evidence>
<evidence type="ECO:0000256" key="2">
    <source>
        <dbReference type="ARBA" id="ARBA00001936"/>
    </source>
</evidence>
<dbReference type="GO" id="GO:0006508">
    <property type="term" value="P:proteolysis"/>
    <property type="evidence" value="ECO:0007669"/>
    <property type="project" value="UniProtKB-KW"/>
</dbReference>
<evidence type="ECO:0000256" key="1">
    <source>
        <dbReference type="ARBA" id="ARBA00001424"/>
    </source>
</evidence>
<comment type="cofactor">
    <cofactor evidence="2">
        <name>Mn(2+)</name>
        <dbReference type="ChEBI" id="CHEBI:29035"/>
    </cofactor>
</comment>
<accession>A0A9D7FDW9</accession>
<comment type="caution">
    <text evidence="15">The sequence shown here is derived from an EMBL/GenBank/DDBJ whole genome shotgun (WGS) entry which is preliminary data.</text>
</comment>
<dbReference type="InterPro" id="IPR036005">
    <property type="entry name" value="Creatinase/aminopeptidase-like"/>
</dbReference>
<dbReference type="PANTHER" id="PTHR43226">
    <property type="entry name" value="XAA-PRO AMINOPEPTIDASE 3"/>
    <property type="match status" value="1"/>
</dbReference>
<evidence type="ECO:0000313" key="15">
    <source>
        <dbReference type="EMBL" id="MBK7423285.1"/>
    </source>
</evidence>
<dbReference type="FunFam" id="3.90.230.10:FF:000002">
    <property type="entry name" value="Xaa-Pro aminopeptidase 3"/>
    <property type="match status" value="1"/>
</dbReference>
<keyword evidence="9" id="KW-0464">Manganese</keyword>
<dbReference type="InterPro" id="IPR000994">
    <property type="entry name" value="Pept_M24"/>
</dbReference>
<keyword evidence="5" id="KW-0645">Protease</keyword>
<sequence length="432" mass="48169">MKHEPYSTRRSALLKQLGDGVAVIPTAPERVRNRDSHHPYRFDSYFWYLSGFPEPEAVIVLLGGKEPRSILFCREKNEEREVWDGFRYGPQTACEAFAFDEAYAFSEFEARLPELIANRSTLWHALGHDAEWDAKIVTALNTVRAQSRAGKRAPGEIRDLREALDRMRLLKDAHEAKHMRRAAAIASAGHARAMRACRPGMAEYELEAELGYEFRKRGADGHAYSPIVAGGRNACVLHYIENNKLLGEQAMVLIDAGCEVGGYASDITRTFPVNGRFSAVQRDVYEIVLAAQSAALAAIKPGTPFIAYHEAALRVLVQGMIDLKLLAGNLDQLIESEAYKPFYMHRTGHWLGLDVHDAGDYKTGDEWATLEPGMALTVEPGLYIRPGADVPEHLHGIGIRIEDDVFVTGEGCEVYTSAPKTIAEIEEVMRRD</sequence>
<dbReference type="Gene3D" id="3.40.350.10">
    <property type="entry name" value="Creatinase/prolidase N-terminal domain"/>
    <property type="match status" value="1"/>
</dbReference>
<evidence type="ECO:0000256" key="11">
    <source>
        <dbReference type="ARBA" id="ARBA00075356"/>
    </source>
</evidence>
<dbReference type="SUPFAM" id="SSF55920">
    <property type="entry name" value="Creatinase/aminopeptidase"/>
    <property type="match status" value="1"/>
</dbReference>
<dbReference type="SUPFAM" id="SSF53092">
    <property type="entry name" value="Creatinase/prolidase N-terminal domain"/>
    <property type="match status" value="1"/>
</dbReference>
<dbReference type="InterPro" id="IPR029149">
    <property type="entry name" value="Creatin/AminoP/Spt16_N"/>
</dbReference>
<dbReference type="InterPro" id="IPR001131">
    <property type="entry name" value="Peptidase_M24B_aminopep-P_CS"/>
</dbReference>
<evidence type="ECO:0000256" key="9">
    <source>
        <dbReference type="ARBA" id="ARBA00023211"/>
    </source>
</evidence>